<protein>
    <submittedName>
        <fullName evidence="2">Uncharacterized protein</fullName>
    </submittedName>
</protein>
<evidence type="ECO:0000256" key="1">
    <source>
        <dbReference type="SAM" id="Phobius"/>
    </source>
</evidence>
<dbReference type="AlphaFoldDB" id="A0A4Y2KKE4"/>
<sequence length="171" mass="19476">MRDGRDPYLRGQWRVLPARTRWLLGGFAVILPAYGCAPYSCLRAAATAVWRFAITLPPTTRSRCVSLPGALPPHYTLRFHHPACHTFHLHEQAFHAVPYEYPRSVLFKYRATPAAALLWRVPHYGSAYRVPPAGRLPYAAVLPVHLKHRLRRRRRLFVPACGIPPFIVVPV</sequence>
<keyword evidence="1" id="KW-0812">Transmembrane</keyword>
<reference evidence="2 3" key="1">
    <citation type="journal article" date="2019" name="Sci. Rep.">
        <title>Orb-weaving spider Araneus ventricosus genome elucidates the spidroin gene catalogue.</title>
        <authorList>
            <person name="Kono N."/>
            <person name="Nakamura H."/>
            <person name="Ohtoshi R."/>
            <person name="Moran D.A.P."/>
            <person name="Shinohara A."/>
            <person name="Yoshida Y."/>
            <person name="Fujiwara M."/>
            <person name="Mori M."/>
            <person name="Tomita M."/>
            <person name="Arakawa K."/>
        </authorList>
    </citation>
    <scope>NUCLEOTIDE SEQUENCE [LARGE SCALE GENOMIC DNA]</scope>
</reference>
<proteinExistence type="predicted"/>
<accession>A0A4Y2KKE4</accession>
<evidence type="ECO:0000313" key="2">
    <source>
        <dbReference type="EMBL" id="GBN02841.1"/>
    </source>
</evidence>
<keyword evidence="1" id="KW-0472">Membrane</keyword>
<name>A0A4Y2KKE4_ARAVE</name>
<organism evidence="2 3">
    <name type="scientific">Araneus ventricosus</name>
    <name type="common">Orbweaver spider</name>
    <name type="synonym">Epeira ventricosa</name>
    <dbReference type="NCBI Taxonomy" id="182803"/>
    <lineage>
        <taxon>Eukaryota</taxon>
        <taxon>Metazoa</taxon>
        <taxon>Ecdysozoa</taxon>
        <taxon>Arthropoda</taxon>
        <taxon>Chelicerata</taxon>
        <taxon>Arachnida</taxon>
        <taxon>Araneae</taxon>
        <taxon>Araneomorphae</taxon>
        <taxon>Entelegynae</taxon>
        <taxon>Araneoidea</taxon>
        <taxon>Araneidae</taxon>
        <taxon>Araneus</taxon>
    </lineage>
</organism>
<feature type="transmembrane region" description="Helical" evidence="1">
    <location>
        <begin position="21"/>
        <end position="40"/>
    </location>
</feature>
<dbReference type="EMBL" id="BGPR01004741">
    <property type="protein sequence ID" value="GBN02841.1"/>
    <property type="molecule type" value="Genomic_DNA"/>
</dbReference>
<comment type="caution">
    <text evidence="2">The sequence shown here is derived from an EMBL/GenBank/DDBJ whole genome shotgun (WGS) entry which is preliminary data.</text>
</comment>
<dbReference type="Proteomes" id="UP000499080">
    <property type="component" value="Unassembled WGS sequence"/>
</dbReference>
<keyword evidence="1" id="KW-1133">Transmembrane helix</keyword>
<evidence type="ECO:0000313" key="3">
    <source>
        <dbReference type="Proteomes" id="UP000499080"/>
    </source>
</evidence>
<keyword evidence="3" id="KW-1185">Reference proteome</keyword>
<gene>
    <name evidence="2" type="ORF">AVEN_72897_1</name>
</gene>